<feature type="compositionally biased region" description="Pro residues" evidence="1">
    <location>
        <begin position="1"/>
        <end position="10"/>
    </location>
</feature>
<dbReference type="EMBL" id="WHWB01033480">
    <property type="protein sequence ID" value="KAJ7419608.1"/>
    <property type="molecule type" value="Genomic_DNA"/>
</dbReference>
<evidence type="ECO:0000256" key="1">
    <source>
        <dbReference type="SAM" id="MobiDB-lite"/>
    </source>
</evidence>
<protein>
    <submittedName>
        <fullName evidence="2">Uncharacterized protein</fullName>
    </submittedName>
</protein>
<organism evidence="2 3">
    <name type="scientific">Willisornis vidua</name>
    <name type="common">Xingu scale-backed antbird</name>
    <dbReference type="NCBI Taxonomy" id="1566151"/>
    <lineage>
        <taxon>Eukaryota</taxon>
        <taxon>Metazoa</taxon>
        <taxon>Chordata</taxon>
        <taxon>Craniata</taxon>
        <taxon>Vertebrata</taxon>
        <taxon>Euteleostomi</taxon>
        <taxon>Archelosauria</taxon>
        <taxon>Archosauria</taxon>
        <taxon>Dinosauria</taxon>
        <taxon>Saurischia</taxon>
        <taxon>Theropoda</taxon>
        <taxon>Coelurosauria</taxon>
        <taxon>Aves</taxon>
        <taxon>Neognathae</taxon>
        <taxon>Neoaves</taxon>
        <taxon>Telluraves</taxon>
        <taxon>Australaves</taxon>
        <taxon>Passeriformes</taxon>
        <taxon>Thamnophilidae</taxon>
        <taxon>Willisornis</taxon>
    </lineage>
</organism>
<keyword evidence="3" id="KW-1185">Reference proteome</keyword>
<comment type="caution">
    <text evidence="2">The sequence shown here is derived from an EMBL/GenBank/DDBJ whole genome shotgun (WGS) entry which is preliminary data.</text>
</comment>
<feature type="region of interest" description="Disordered" evidence="1">
    <location>
        <begin position="1"/>
        <end position="25"/>
    </location>
</feature>
<evidence type="ECO:0000313" key="3">
    <source>
        <dbReference type="Proteomes" id="UP001145742"/>
    </source>
</evidence>
<accession>A0ABQ9DIX8</accession>
<feature type="compositionally biased region" description="Basic and acidic residues" evidence="1">
    <location>
        <begin position="134"/>
        <end position="145"/>
    </location>
</feature>
<sequence length="263" mass="28764">MGPALVPAPAPGTGAGTGPALGTGPAPVPHLHWERDLHQYRHLHWERNLHRYQHLHWEREQDLHQAATAKGPAPHPNQNAMAWEEIVATESDTPVNVAPDGGGKKCALSLGPAQLAGKDDLPGMRGPGRGNGDGSEREKETVGDRDRSWFEGVIPWMETKHEFGHGRGGMDGHLPALNQERGPFSWLESEGNGEIKGRASSDDGEGGGGSLKLHHGRFRLDIEKNFFTKKVIKLWYRLSRAVERPPSLEGFKRHVDVALGDMG</sequence>
<evidence type="ECO:0000313" key="2">
    <source>
        <dbReference type="EMBL" id="KAJ7419608.1"/>
    </source>
</evidence>
<gene>
    <name evidence="2" type="ORF">WISP_52896</name>
</gene>
<feature type="region of interest" description="Disordered" evidence="1">
    <location>
        <begin position="114"/>
        <end position="145"/>
    </location>
</feature>
<feature type="region of interest" description="Disordered" evidence="1">
    <location>
        <begin position="188"/>
        <end position="210"/>
    </location>
</feature>
<proteinExistence type="predicted"/>
<reference evidence="2" key="1">
    <citation type="submission" date="2019-10" db="EMBL/GenBank/DDBJ databases">
        <authorList>
            <person name="Soares A.E.R."/>
            <person name="Aleixo A."/>
            <person name="Schneider P."/>
            <person name="Miyaki C.Y."/>
            <person name="Schneider M.P."/>
            <person name="Mello C."/>
            <person name="Vasconcelos A.T.R."/>
        </authorList>
    </citation>
    <scope>NUCLEOTIDE SEQUENCE</scope>
    <source>
        <tissue evidence="2">Muscle</tissue>
    </source>
</reference>
<name>A0ABQ9DIX8_9PASS</name>
<dbReference type="Proteomes" id="UP001145742">
    <property type="component" value="Unassembled WGS sequence"/>
</dbReference>